<dbReference type="EMBL" id="JACJII010000001">
    <property type="protein sequence ID" value="MBA9003804.1"/>
    <property type="molecule type" value="Genomic_DNA"/>
</dbReference>
<feature type="transmembrane region" description="Helical" evidence="1">
    <location>
        <begin position="88"/>
        <end position="110"/>
    </location>
</feature>
<evidence type="ECO:0000313" key="2">
    <source>
        <dbReference type="EMBL" id="MBA9003804.1"/>
    </source>
</evidence>
<dbReference type="RefSeq" id="WP_182705470.1">
    <property type="nucleotide sequence ID" value="NZ_JACJII010000001.1"/>
</dbReference>
<feature type="transmembrane region" description="Helical" evidence="1">
    <location>
        <begin position="150"/>
        <end position="170"/>
    </location>
</feature>
<proteinExistence type="predicted"/>
<keyword evidence="1" id="KW-1133">Transmembrane helix</keyword>
<evidence type="ECO:0000313" key="3">
    <source>
        <dbReference type="Proteomes" id="UP000539313"/>
    </source>
</evidence>
<protein>
    <submittedName>
        <fullName evidence="2">Uncharacterized protein</fullName>
    </submittedName>
</protein>
<dbReference type="AlphaFoldDB" id="A0A7W3MXL4"/>
<dbReference type="Proteomes" id="UP000539313">
    <property type="component" value="Unassembled WGS sequence"/>
</dbReference>
<keyword evidence="1" id="KW-0812">Transmembrane</keyword>
<keyword evidence="1" id="KW-0472">Membrane</keyword>
<comment type="caution">
    <text evidence="2">The sequence shown here is derived from an EMBL/GenBank/DDBJ whole genome shotgun (WGS) entry which is preliminary data.</text>
</comment>
<gene>
    <name evidence="2" type="ORF">HNR21_002686</name>
</gene>
<reference evidence="2 3" key="1">
    <citation type="submission" date="2020-08" db="EMBL/GenBank/DDBJ databases">
        <title>Sequencing the genomes of 1000 actinobacteria strains.</title>
        <authorList>
            <person name="Klenk H.-P."/>
        </authorList>
    </citation>
    <scope>NUCLEOTIDE SEQUENCE [LARGE SCALE GENOMIC DNA]</scope>
    <source>
        <strain evidence="2 3">DSM 45823</strain>
    </source>
</reference>
<evidence type="ECO:0000256" key="1">
    <source>
        <dbReference type="SAM" id="Phobius"/>
    </source>
</evidence>
<feature type="transmembrane region" description="Helical" evidence="1">
    <location>
        <begin position="176"/>
        <end position="196"/>
    </location>
</feature>
<sequence length="267" mass="30527">MSTVEAPTKKRAQISAKTLRTDNWRSYPIFIVVVFTAWVGYATFRAMMGDHYWVDEYHYLTPFYSPCVSTECVEGSAHFGTFLPELPFFIPLAAVSLPFLLLFRLTCYYYRKAYYRGYWASPSACAVREPHRKYTGERRFPLVGQNLHRYFWAAAFLISLINTYDAILAFHGETGGFGMGLGSLILLANVILLWGYTLSCHSCRHIVGGRLKNFSKHPVRYWAWGVVSKLNERHGQFALITLGSLVVADLYVWLVAADVISDLRFID</sequence>
<accession>A0A7W3MXL4</accession>
<organism evidence="2 3">
    <name type="scientific">Thermomonospora cellulosilytica</name>
    <dbReference type="NCBI Taxonomy" id="1411118"/>
    <lineage>
        <taxon>Bacteria</taxon>
        <taxon>Bacillati</taxon>
        <taxon>Actinomycetota</taxon>
        <taxon>Actinomycetes</taxon>
        <taxon>Streptosporangiales</taxon>
        <taxon>Thermomonosporaceae</taxon>
        <taxon>Thermomonospora</taxon>
    </lineage>
</organism>
<name>A0A7W3MXL4_9ACTN</name>
<feature type="transmembrane region" description="Helical" evidence="1">
    <location>
        <begin position="27"/>
        <end position="44"/>
    </location>
</feature>
<keyword evidence="3" id="KW-1185">Reference proteome</keyword>
<feature type="transmembrane region" description="Helical" evidence="1">
    <location>
        <begin position="237"/>
        <end position="256"/>
    </location>
</feature>